<dbReference type="PANTHER" id="PTHR43337">
    <property type="entry name" value="XANTHINE/URACIL PERMEASE C887.17-RELATED"/>
    <property type="match status" value="1"/>
</dbReference>
<evidence type="ECO:0000313" key="8">
    <source>
        <dbReference type="EMBL" id="GGJ93967.1"/>
    </source>
</evidence>
<dbReference type="RefSeq" id="WP_188632539.1">
    <property type="nucleotide sequence ID" value="NZ_BMNQ01000017.1"/>
</dbReference>
<keyword evidence="9" id="KW-1185">Reference proteome</keyword>
<dbReference type="AlphaFoldDB" id="A0A917PVV3"/>
<comment type="similarity">
    <text evidence="2">Belongs to the nucleobase:cation symporter-2 (NCS2) (TC 2.A.40) family. Azg-like subfamily.</text>
</comment>
<feature type="transmembrane region" description="Helical" evidence="7">
    <location>
        <begin position="81"/>
        <end position="103"/>
    </location>
</feature>
<evidence type="ECO:0000256" key="5">
    <source>
        <dbReference type="ARBA" id="ARBA00022989"/>
    </source>
</evidence>
<keyword evidence="3" id="KW-0813">Transport</keyword>
<evidence type="ECO:0000256" key="2">
    <source>
        <dbReference type="ARBA" id="ARBA00005697"/>
    </source>
</evidence>
<dbReference type="PANTHER" id="PTHR43337:SF1">
    <property type="entry name" value="XANTHINE_URACIL PERMEASE C887.17-RELATED"/>
    <property type="match status" value="1"/>
</dbReference>
<evidence type="ECO:0000256" key="1">
    <source>
        <dbReference type="ARBA" id="ARBA00004127"/>
    </source>
</evidence>
<feature type="transmembrane region" description="Helical" evidence="7">
    <location>
        <begin position="421"/>
        <end position="438"/>
    </location>
</feature>
<reference evidence="8" key="1">
    <citation type="journal article" date="2014" name="Int. J. Syst. Evol. Microbiol.">
        <title>Complete genome sequence of Corynebacterium casei LMG S-19264T (=DSM 44701T), isolated from a smear-ripened cheese.</title>
        <authorList>
            <consortium name="US DOE Joint Genome Institute (JGI-PGF)"/>
            <person name="Walter F."/>
            <person name="Albersmeier A."/>
            <person name="Kalinowski J."/>
            <person name="Ruckert C."/>
        </authorList>
    </citation>
    <scope>NUCLEOTIDE SEQUENCE</scope>
    <source>
        <strain evidence="8">JCM 12580</strain>
    </source>
</reference>
<organism evidence="8 9">
    <name type="scientific">Lentibacillus kapialis</name>
    <dbReference type="NCBI Taxonomy" id="340214"/>
    <lineage>
        <taxon>Bacteria</taxon>
        <taxon>Bacillati</taxon>
        <taxon>Bacillota</taxon>
        <taxon>Bacilli</taxon>
        <taxon>Bacillales</taxon>
        <taxon>Bacillaceae</taxon>
        <taxon>Lentibacillus</taxon>
    </lineage>
</organism>
<feature type="transmembrane region" description="Helical" evidence="7">
    <location>
        <begin position="354"/>
        <end position="371"/>
    </location>
</feature>
<dbReference type="InterPro" id="IPR006043">
    <property type="entry name" value="NCS2"/>
</dbReference>
<comment type="subcellular location">
    <subcellularLocation>
        <location evidence="1">Endomembrane system</location>
        <topology evidence="1">Multi-pass membrane protein</topology>
    </subcellularLocation>
</comment>
<dbReference type="Pfam" id="PF00860">
    <property type="entry name" value="Xan_ur_permease"/>
    <property type="match status" value="1"/>
</dbReference>
<dbReference type="InterPro" id="IPR045018">
    <property type="entry name" value="Azg-like"/>
</dbReference>
<reference evidence="8" key="2">
    <citation type="submission" date="2020-09" db="EMBL/GenBank/DDBJ databases">
        <authorList>
            <person name="Sun Q."/>
            <person name="Ohkuma M."/>
        </authorList>
    </citation>
    <scope>NUCLEOTIDE SEQUENCE</scope>
    <source>
        <strain evidence="8">JCM 12580</strain>
    </source>
</reference>
<keyword evidence="6 7" id="KW-0472">Membrane</keyword>
<feature type="transmembrane region" description="Helical" evidence="7">
    <location>
        <begin position="54"/>
        <end position="74"/>
    </location>
</feature>
<feature type="transmembrane region" description="Helical" evidence="7">
    <location>
        <begin position="324"/>
        <end position="347"/>
    </location>
</feature>
<name>A0A917PVV3_9BACI</name>
<evidence type="ECO:0000256" key="6">
    <source>
        <dbReference type="ARBA" id="ARBA00023136"/>
    </source>
</evidence>
<keyword evidence="4 7" id="KW-0812">Transmembrane</keyword>
<feature type="transmembrane region" description="Helical" evidence="7">
    <location>
        <begin position="201"/>
        <end position="220"/>
    </location>
</feature>
<evidence type="ECO:0000313" key="9">
    <source>
        <dbReference type="Proteomes" id="UP000658382"/>
    </source>
</evidence>
<dbReference type="GO" id="GO:0005345">
    <property type="term" value="F:purine nucleobase transmembrane transporter activity"/>
    <property type="evidence" value="ECO:0007669"/>
    <property type="project" value="TreeGrafter"/>
</dbReference>
<protein>
    <submittedName>
        <fullName evidence="8">Permease</fullName>
    </submittedName>
</protein>
<feature type="transmembrane region" description="Helical" evidence="7">
    <location>
        <begin position="109"/>
        <end position="129"/>
    </location>
</feature>
<proteinExistence type="inferred from homology"/>
<feature type="transmembrane region" description="Helical" evidence="7">
    <location>
        <begin position="174"/>
        <end position="194"/>
    </location>
</feature>
<feature type="transmembrane region" description="Helical" evidence="7">
    <location>
        <begin position="383"/>
        <end position="409"/>
    </location>
</feature>
<accession>A0A917PVV3</accession>
<gene>
    <name evidence="8" type="ORF">GCM10007063_15610</name>
</gene>
<dbReference type="GO" id="GO:0005886">
    <property type="term" value="C:plasma membrane"/>
    <property type="evidence" value="ECO:0007669"/>
    <property type="project" value="TreeGrafter"/>
</dbReference>
<dbReference type="EMBL" id="BMNQ01000017">
    <property type="protein sequence ID" value="GGJ93967.1"/>
    <property type="molecule type" value="Genomic_DNA"/>
</dbReference>
<sequence>MRHYLQKLDKFFKLSDHNSNVQTEITAGLTVFMTMLYVLIVVPGMLEEAGMPKSPITVAVILMTGLVTIIMGLYSNRPFALAPGLGSVAFLSVTLVVAEGIPWQTATGMVFISGILFILFTVFGLRQLIVRLIPSAIKLSIGAGVGLFIALIGFRNAGLVVASEDANSLQLGDIGSSSAVLALIGFFIMSVLLARNVRGHLLIGIAAVTIIGIPMGVTQLPDSIFSLPESPGPVLFQLDILEAFNITYIPFLLAFFVPDFFSSLGTMLGVAGKGNMLDKNGNLPHIDRPFLVDAGGTTVGSLFSVPVMTTYVESATGVEAGGRTGLTAVTTGFLFLLTLFITPLILIIPTEATAPALILVGLTMLASVQNINFADTTESLPAFMTVVVTIFTFNFGTGIAAGIIIYVVVKSLSGRYKEVHPGLYILLIPLVIYFVTLAQQ</sequence>
<evidence type="ECO:0000256" key="3">
    <source>
        <dbReference type="ARBA" id="ARBA00022448"/>
    </source>
</evidence>
<dbReference type="GO" id="GO:0012505">
    <property type="term" value="C:endomembrane system"/>
    <property type="evidence" value="ECO:0007669"/>
    <property type="project" value="UniProtKB-SubCell"/>
</dbReference>
<dbReference type="Proteomes" id="UP000658382">
    <property type="component" value="Unassembled WGS sequence"/>
</dbReference>
<feature type="transmembrane region" description="Helical" evidence="7">
    <location>
        <begin position="136"/>
        <end position="154"/>
    </location>
</feature>
<keyword evidence="5 7" id="KW-1133">Transmembrane helix</keyword>
<evidence type="ECO:0000256" key="7">
    <source>
        <dbReference type="SAM" id="Phobius"/>
    </source>
</evidence>
<comment type="caution">
    <text evidence="8">The sequence shown here is derived from an EMBL/GenBank/DDBJ whole genome shotgun (WGS) entry which is preliminary data.</text>
</comment>
<evidence type="ECO:0000256" key="4">
    <source>
        <dbReference type="ARBA" id="ARBA00022692"/>
    </source>
</evidence>
<feature type="transmembrane region" description="Helical" evidence="7">
    <location>
        <begin position="21"/>
        <end position="42"/>
    </location>
</feature>